<gene>
    <name evidence="1" type="ORF">HYY20_02965</name>
</gene>
<organism evidence="1 2">
    <name type="scientific">Tectimicrobiota bacterium</name>
    <dbReference type="NCBI Taxonomy" id="2528274"/>
    <lineage>
        <taxon>Bacteria</taxon>
        <taxon>Pseudomonadati</taxon>
        <taxon>Nitrospinota/Tectimicrobiota group</taxon>
        <taxon>Candidatus Tectimicrobiota</taxon>
    </lineage>
</organism>
<dbReference type="EMBL" id="JACPRF010000090">
    <property type="protein sequence ID" value="MBI2875824.1"/>
    <property type="molecule type" value="Genomic_DNA"/>
</dbReference>
<sequence>MSTKRYSLQTTRRLWPLIKDFYTRVRQEKAAGKPVCWHLSGAPKELFLAAGTVPIFCESFAAQMAAKGGSVMPYLLSAEAAGFGRDS</sequence>
<name>A0A932CMF8_UNCTE</name>
<proteinExistence type="predicted"/>
<protein>
    <submittedName>
        <fullName evidence="1">Uncharacterized protein</fullName>
    </submittedName>
</protein>
<reference evidence="1" key="1">
    <citation type="submission" date="2020-07" db="EMBL/GenBank/DDBJ databases">
        <title>Huge and variable diversity of episymbiotic CPR bacteria and DPANN archaea in groundwater ecosystems.</title>
        <authorList>
            <person name="He C.Y."/>
            <person name="Keren R."/>
            <person name="Whittaker M."/>
            <person name="Farag I.F."/>
            <person name="Doudna J."/>
            <person name="Cate J.H.D."/>
            <person name="Banfield J.F."/>
        </authorList>
    </citation>
    <scope>NUCLEOTIDE SEQUENCE</scope>
    <source>
        <strain evidence="1">NC_groundwater_672_Ag_B-0.1um_62_36</strain>
    </source>
</reference>
<evidence type="ECO:0000313" key="1">
    <source>
        <dbReference type="EMBL" id="MBI2875824.1"/>
    </source>
</evidence>
<accession>A0A932CMF8</accession>
<comment type="caution">
    <text evidence="1">The sequence shown here is derived from an EMBL/GenBank/DDBJ whole genome shotgun (WGS) entry which is preliminary data.</text>
</comment>
<evidence type="ECO:0000313" key="2">
    <source>
        <dbReference type="Proteomes" id="UP000769766"/>
    </source>
</evidence>
<dbReference type="Proteomes" id="UP000769766">
    <property type="component" value="Unassembled WGS sequence"/>
</dbReference>
<dbReference type="AlphaFoldDB" id="A0A932CMF8"/>